<keyword evidence="6" id="KW-1185">Reference proteome</keyword>
<evidence type="ECO:0000313" key="5">
    <source>
        <dbReference type="EMBL" id="PZW45601.1"/>
    </source>
</evidence>
<organism evidence="5 6">
    <name type="scientific">Humitalea rosea</name>
    <dbReference type="NCBI Taxonomy" id="990373"/>
    <lineage>
        <taxon>Bacteria</taxon>
        <taxon>Pseudomonadati</taxon>
        <taxon>Pseudomonadota</taxon>
        <taxon>Alphaproteobacteria</taxon>
        <taxon>Acetobacterales</taxon>
        <taxon>Roseomonadaceae</taxon>
        <taxon>Humitalea</taxon>
    </lineage>
</organism>
<dbReference type="PANTHER" id="PTHR10545:SF29">
    <property type="entry name" value="GH14572P-RELATED"/>
    <property type="match status" value="1"/>
</dbReference>
<comment type="similarity">
    <text evidence="1">Belongs to the acetyltransferase family.</text>
</comment>
<name>A0A2W7IGC4_9PROT</name>
<dbReference type="AlphaFoldDB" id="A0A2W7IGC4"/>
<keyword evidence="2 5" id="KW-0808">Transferase</keyword>
<proteinExistence type="inferred from homology"/>
<evidence type="ECO:0000259" key="4">
    <source>
        <dbReference type="PROSITE" id="PS51186"/>
    </source>
</evidence>
<dbReference type="SUPFAM" id="SSF55729">
    <property type="entry name" value="Acyl-CoA N-acyltransferases (Nat)"/>
    <property type="match status" value="1"/>
</dbReference>
<gene>
    <name evidence="5" type="ORF">C8P66_11115</name>
</gene>
<dbReference type="InterPro" id="IPR000182">
    <property type="entry name" value="GNAT_dom"/>
</dbReference>
<dbReference type="EMBL" id="QKYU01000011">
    <property type="protein sequence ID" value="PZW45601.1"/>
    <property type="molecule type" value="Genomic_DNA"/>
</dbReference>
<dbReference type="Proteomes" id="UP000249688">
    <property type="component" value="Unassembled WGS sequence"/>
</dbReference>
<dbReference type="Gene3D" id="3.40.630.30">
    <property type="match status" value="1"/>
</dbReference>
<dbReference type="FunFam" id="3.40.630.30:FF:000064">
    <property type="entry name" value="GNAT family acetyltransferase"/>
    <property type="match status" value="1"/>
</dbReference>
<evidence type="ECO:0000313" key="6">
    <source>
        <dbReference type="Proteomes" id="UP000249688"/>
    </source>
</evidence>
<dbReference type="PANTHER" id="PTHR10545">
    <property type="entry name" value="DIAMINE N-ACETYLTRANSFERASE"/>
    <property type="match status" value="1"/>
</dbReference>
<dbReference type="InterPro" id="IPR051016">
    <property type="entry name" value="Diverse_Substrate_AcTransf"/>
</dbReference>
<evidence type="ECO:0000256" key="2">
    <source>
        <dbReference type="ARBA" id="ARBA00022679"/>
    </source>
</evidence>
<reference evidence="5 6" key="1">
    <citation type="submission" date="2018-06" db="EMBL/GenBank/DDBJ databases">
        <title>Genomic Encyclopedia of Archaeal and Bacterial Type Strains, Phase II (KMG-II): from individual species to whole genera.</title>
        <authorList>
            <person name="Goeker M."/>
        </authorList>
    </citation>
    <scope>NUCLEOTIDE SEQUENCE [LARGE SCALE GENOMIC DNA]</scope>
    <source>
        <strain evidence="5 6">DSM 24525</strain>
    </source>
</reference>
<evidence type="ECO:0000256" key="1">
    <source>
        <dbReference type="ARBA" id="ARBA00008694"/>
    </source>
</evidence>
<dbReference type="Pfam" id="PF00583">
    <property type="entry name" value="Acetyltransf_1"/>
    <property type="match status" value="1"/>
</dbReference>
<dbReference type="PROSITE" id="PS51186">
    <property type="entry name" value="GNAT"/>
    <property type="match status" value="1"/>
</dbReference>
<evidence type="ECO:0000256" key="3">
    <source>
        <dbReference type="ARBA" id="ARBA00023315"/>
    </source>
</evidence>
<protein>
    <submittedName>
        <fullName evidence="5">L-amino acid N-acyltransferase YncA</fullName>
    </submittedName>
</protein>
<keyword evidence="3 5" id="KW-0012">Acyltransferase</keyword>
<sequence>MTQPRLMSGLVIRDAAPADVPVVAGFVRALAAYEKLSHEAVGTDADFHAALFGDPRRAGCLIAEADGVPAGFALYHWTFSTFQARPGRWLEDLWVDPAFRRRGIARALIARLAAETLAEGGGRLSWNVLDWNKPAIATYDAMGATSMNAWITRRLAGDALLTLAAEAA</sequence>
<dbReference type="GO" id="GO:0008080">
    <property type="term" value="F:N-acetyltransferase activity"/>
    <property type="evidence" value="ECO:0007669"/>
    <property type="project" value="TreeGrafter"/>
</dbReference>
<comment type="caution">
    <text evidence="5">The sequence shown here is derived from an EMBL/GenBank/DDBJ whole genome shotgun (WGS) entry which is preliminary data.</text>
</comment>
<accession>A0A2W7IGC4</accession>
<dbReference type="InterPro" id="IPR016181">
    <property type="entry name" value="Acyl_CoA_acyltransferase"/>
</dbReference>
<dbReference type="CDD" id="cd04301">
    <property type="entry name" value="NAT_SF"/>
    <property type="match status" value="1"/>
</dbReference>
<feature type="domain" description="N-acetyltransferase" evidence="4">
    <location>
        <begin position="10"/>
        <end position="166"/>
    </location>
</feature>